<sequence>MRQFMRHKAVDWRLNCRRRDQVRLIAVTPGVQNLQRDFTAFRMYGIGHHAVRR</sequence>
<protein>
    <submittedName>
        <fullName evidence="1">Uncharacterized protein</fullName>
    </submittedName>
</protein>
<dbReference type="EMBL" id="CQPA01000014">
    <property type="protein sequence ID" value="CNU20461.1"/>
    <property type="molecule type" value="Genomic_DNA"/>
</dbReference>
<evidence type="ECO:0000313" key="2">
    <source>
        <dbReference type="Proteomes" id="UP000041314"/>
    </source>
</evidence>
<name>A0A655CM27_SALET</name>
<dbReference type="AlphaFoldDB" id="A0A655CM27"/>
<evidence type="ECO:0000313" key="1">
    <source>
        <dbReference type="EMBL" id="CNU20461.1"/>
    </source>
</evidence>
<accession>A0A655CM27</accession>
<proteinExistence type="predicted"/>
<organism evidence="1 2">
    <name type="scientific">Salmonella enterica subsp. enterica serovar Bovismorbificans</name>
    <dbReference type="NCBI Taxonomy" id="58097"/>
    <lineage>
        <taxon>Bacteria</taxon>
        <taxon>Pseudomonadati</taxon>
        <taxon>Pseudomonadota</taxon>
        <taxon>Gammaproteobacteria</taxon>
        <taxon>Enterobacterales</taxon>
        <taxon>Enterobacteriaceae</taxon>
        <taxon>Salmonella</taxon>
    </lineage>
</organism>
<dbReference type="Proteomes" id="UP000041314">
    <property type="component" value="Unassembled WGS sequence"/>
</dbReference>
<reference evidence="1 2" key="1">
    <citation type="submission" date="2015-03" db="EMBL/GenBank/DDBJ databases">
        <authorList>
            <consortium name="Pathogen Informatics"/>
        </authorList>
    </citation>
    <scope>NUCLEOTIDE SEQUENCE [LARGE SCALE GENOMIC DNA]</scope>
    <source>
        <strain evidence="1 2">A1104</strain>
    </source>
</reference>
<gene>
    <name evidence="1" type="ORF">ERS008198_02179</name>
</gene>